<evidence type="ECO:0000313" key="1">
    <source>
        <dbReference type="EMBL" id="RVW98539.1"/>
    </source>
</evidence>
<sequence>MRPEDISCAQFFQQKRKKLGSYGVVLPFKATEVLNAGASPSQMIQPLGPKVLGTFAEEVEYACGGFLGVHETPRGKNLQWARVLIKTNRRKVLGSLQVAVGQSCPAVHLCWELPLLGPQMCPCKEWLEEKAAAGGIGDSRGWVGRRQPCFCSRGAVLKEGMMEVVSPSLELGLGCGMKRNEIGFSAVDDALMRNRANNVSFEYETRAGEEEERSILARGCALESPMRDSIMHESSFSKLASFNKFVGLLVDGFEEDIMALLQRLELRKKGKVLSQVLRSILVGSKFEMEHCIWDAKERKRSLTIEEREVRRGWGGWGG</sequence>
<proteinExistence type="predicted"/>
<dbReference type="AlphaFoldDB" id="A0A438IPA1"/>
<evidence type="ECO:0000313" key="2">
    <source>
        <dbReference type="Proteomes" id="UP000288805"/>
    </source>
</evidence>
<dbReference type="EMBL" id="QGNW01000093">
    <property type="protein sequence ID" value="RVW98539.1"/>
    <property type="molecule type" value="Genomic_DNA"/>
</dbReference>
<evidence type="ECO:0008006" key="3">
    <source>
        <dbReference type="Google" id="ProtNLM"/>
    </source>
</evidence>
<reference evidence="1 2" key="1">
    <citation type="journal article" date="2018" name="PLoS Genet.">
        <title>Population sequencing reveals clonal diversity and ancestral inbreeding in the grapevine cultivar Chardonnay.</title>
        <authorList>
            <person name="Roach M.J."/>
            <person name="Johnson D.L."/>
            <person name="Bohlmann J."/>
            <person name="van Vuuren H.J."/>
            <person name="Jones S.J."/>
            <person name="Pretorius I.S."/>
            <person name="Schmidt S.A."/>
            <person name="Borneman A.R."/>
        </authorList>
    </citation>
    <scope>NUCLEOTIDE SEQUENCE [LARGE SCALE GENOMIC DNA]</scope>
    <source>
        <strain evidence="2">cv. Chardonnay</strain>
        <tissue evidence="1">Leaf</tissue>
    </source>
</reference>
<dbReference type="Proteomes" id="UP000288805">
    <property type="component" value="Unassembled WGS sequence"/>
</dbReference>
<organism evidence="1 2">
    <name type="scientific">Vitis vinifera</name>
    <name type="common">Grape</name>
    <dbReference type="NCBI Taxonomy" id="29760"/>
    <lineage>
        <taxon>Eukaryota</taxon>
        <taxon>Viridiplantae</taxon>
        <taxon>Streptophyta</taxon>
        <taxon>Embryophyta</taxon>
        <taxon>Tracheophyta</taxon>
        <taxon>Spermatophyta</taxon>
        <taxon>Magnoliopsida</taxon>
        <taxon>eudicotyledons</taxon>
        <taxon>Gunneridae</taxon>
        <taxon>Pentapetalae</taxon>
        <taxon>rosids</taxon>
        <taxon>Vitales</taxon>
        <taxon>Vitaceae</taxon>
        <taxon>Viteae</taxon>
        <taxon>Vitis</taxon>
    </lineage>
</organism>
<protein>
    <recommendedName>
        <fullName evidence="3">DUF4283 domain-containing protein</fullName>
    </recommendedName>
</protein>
<gene>
    <name evidence="1" type="ORF">CK203_026780</name>
</gene>
<accession>A0A438IPA1</accession>
<comment type="caution">
    <text evidence="1">The sequence shown here is derived from an EMBL/GenBank/DDBJ whole genome shotgun (WGS) entry which is preliminary data.</text>
</comment>
<name>A0A438IPA1_VITVI</name>